<keyword evidence="4 7" id="KW-0812">Transmembrane</keyword>
<comment type="subcellular location">
    <subcellularLocation>
        <location evidence="1">Cell membrane</location>
        <topology evidence="1">Multi-pass membrane protein</topology>
    </subcellularLocation>
</comment>
<keyword evidence="11" id="KW-1185">Reference proteome</keyword>
<feature type="transmembrane region" description="Helical" evidence="7">
    <location>
        <begin position="281"/>
        <end position="301"/>
    </location>
</feature>
<evidence type="ECO:0000256" key="4">
    <source>
        <dbReference type="ARBA" id="ARBA00022692"/>
    </source>
</evidence>
<proteinExistence type="inferred from homology"/>
<dbReference type="EMBL" id="RBXP01000011">
    <property type="protein sequence ID" value="RKT60887.1"/>
    <property type="molecule type" value="Genomic_DNA"/>
</dbReference>
<evidence type="ECO:0000313" key="11">
    <source>
        <dbReference type="Proteomes" id="UP000270626"/>
    </source>
</evidence>
<dbReference type="RefSeq" id="WP_121457373.1">
    <property type="nucleotide sequence ID" value="NZ_JAANMQ010000001.1"/>
</dbReference>
<name>A0A495WI08_9RHOO</name>
<feature type="domain" description="MacB-like periplasmic core" evidence="9">
    <location>
        <begin position="23"/>
        <end position="247"/>
    </location>
</feature>
<evidence type="ECO:0000256" key="3">
    <source>
        <dbReference type="ARBA" id="ARBA00022475"/>
    </source>
</evidence>
<dbReference type="InterPro" id="IPR051447">
    <property type="entry name" value="Lipoprotein-release_system"/>
</dbReference>
<feature type="transmembrane region" description="Helical" evidence="7">
    <location>
        <begin position="322"/>
        <end position="349"/>
    </location>
</feature>
<keyword evidence="10" id="KW-0449">Lipoprotein</keyword>
<keyword evidence="6 7" id="KW-0472">Membrane</keyword>
<evidence type="ECO:0000259" key="8">
    <source>
        <dbReference type="Pfam" id="PF02687"/>
    </source>
</evidence>
<dbReference type="OrthoDB" id="9770036at2"/>
<evidence type="ECO:0000256" key="5">
    <source>
        <dbReference type="ARBA" id="ARBA00022989"/>
    </source>
</evidence>
<protein>
    <submittedName>
        <fullName evidence="10">Lipoprotein-releasing system permease protein</fullName>
    </submittedName>
</protein>
<evidence type="ECO:0000256" key="1">
    <source>
        <dbReference type="ARBA" id="ARBA00004651"/>
    </source>
</evidence>
<evidence type="ECO:0000256" key="6">
    <source>
        <dbReference type="ARBA" id="ARBA00023136"/>
    </source>
</evidence>
<keyword evidence="3" id="KW-1003">Cell membrane</keyword>
<gene>
    <name evidence="10" type="ORF">DFR40_1037</name>
</gene>
<dbReference type="PANTHER" id="PTHR30489">
    <property type="entry name" value="LIPOPROTEIN-RELEASING SYSTEM TRANSMEMBRANE PROTEIN LOLE"/>
    <property type="match status" value="1"/>
</dbReference>
<dbReference type="GO" id="GO:0044874">
    <property type="term" value="P:lipoprotein localization to outer membrane"/>
    <property type="evidence" value="ECO:0007669"/>
    <property type="project" value="TreeGrafter"/>
</dbReference>
<feature type="domain" description="ABC3 transporter permease C-terminal" evidence="8">
    <location>
        <begin position="279"/>
        <end position="397"/>
    </location>
</feature>
<evidence type="ECO:0000256" key="2">
    <source>
        <dbReference type="ARBA" id="ARBA00005236"/>
    </source>
</evidence>
<dbReference type="Pfam" id="PF12704">
    <property type="entry name" value="MacB_PCD"/>
    <property type="match status" value="1"/>
</dbReference>
<dbReference type="GO" id="GO:0098797">
    <property type="term" value="C:plasma membrane protein complex"/>
    <property type="evidence" value="ECO:0007669"/>
    <property type="project" value="TreeGrafter"/>
</dbReference>
<evidence type="ECO:0000259" key="9">
    <source>
        <dbReference type="Pfam" id="PF12704"/>
    </source>
</evidence>
<dbReference type="Proteomes" id="UP000270626">
    <property type="component" value="Unassembled WGS sequence"/>
</dbReference>
<accession>A0A495WI08</accession>
<feature type="transmembrane region" description="Helical" evidence="7">
    <location>
        <begin position="361"/>
        <end position="387"/>
    </location>
</feature>
<dbReference type="InterPro" id="IPR003838">
    <property type="entry name" value="ABC3_permease_C"/>
</dbReference>
<dbReference type="Pfam" id="PF02687">
    <property type="entry name" value="FtsX"/>
    <property type="match status" value="1"/>
</dbReference>
<comment type="similarity">
    <text evidence="2">Belongs to the ABC-4 integral membrane protein family. LolC/E subfamily.</text>
</comment>
<reference evidence="10 11" key="1">
    <citation type="submission" date="2018-10" db="EMBL/GenBank/DDBJ databases">
        <title>Genomic Encyclopedia of Type Strains, Phase IV (KMG-IV): sequencing the most valuable type-strain genomes for metagenomic binning, comparative biology and taxonomic classification.</title>
        <authorList>
            <person name="Goeker M."/>
        </authorList>
    </citation>
    <scope>NUCLEOTIDE SEQUENCE [LARGE SCALE GENOMIC DNA]</scope>
    <source>
        <strain evidence="10 11">DSM 23841</strain>
    </source>
</reference>
<evidence type="ECO:0000256" key="7">
    <source>
        <dbReference type="SAM" id="Phobius"/>
    </source>
</evidence>
<comment type="caution">
    <text evidence="10">The sequence shown here is derived from an EMBL/GenBank/DDBJ whole genome shotgun (WGS) entry which is preliminary data.</text>
</comment>
<dbReference type="InterPro" id="IPR025857">
    <property type="entry name" value="MacB_PCD"/>
</dbReference>
<keyword evidence="5 7" id="KW-1133">Transmembrane helix</keyword>
<sequence>MHPWLPFEWIAATRFLREGRTQSLLIIVGVGVGVAVIVFMSALLSGLQANLVKRTLSSQAHLVLLPPEEIARPQGSGGQALVQRQAQRLRSIDQWQALRGRLEKMPEIATVSPVAAGPAFAVRGDANKSITLIGIEPAQYVRVIELDQKIVGGQLRVNAGDVVIGTELARELGAGVGDKLRVNAGNGATDTLTITGLFDLGNKTANARNVYVGLRAAQSLLDLVGGVSHIDLGLHDMYAAEALAQRLHGETGLVADSWIKTNAQFFTALTSQRISSNVIRFFVGLSVAFGIASVLVVSVVQRAREIGILRAMGASRGQVLRTFLLQGGIVGLLGSLLGSALAALFLSLWRMLAVTPDGQPLFIIEVPGALVLIAAGGATLVGILAALMPARRAAALDPVVAIRG</sequence>
<feature type="transmembrane region" description="Helical" evidence="7">
    <location>
        <begin position="24"/>
        <end position="47"/>
    </location>
</feature>
<organism evidence="10 11">
    <name type="scientific">Azonexus fungiphilus</name>
    <dbReference type="NCBI Taxonomy" id="146940"/>
    <lineage>
        <taxon>Bacteria</taxon>
        <taxon>Pseudomonadati</taxon>
        <taxon>Pseudomonadota</taxon>
        <taxon>Betaproteobacteria</taxon>
        <taxon>Rhodocyclales</taxon>
        <taxon>Azonexaceae</taxon>
        <taxon>Azonexus</taxon>
    </lineage>
</organism>
<dbReference type="PANTHER" id="PTHR30489:SF0">
    <property type="entry name" value="LIPOPROTEIN-RELEASING SYSTEM TRANSMEMBRANE PROTEIN LOLE"/>
    <property type="match status" value="1"/>
</dbReference>
<dbReference type="AlphaFoldDB" id="A0A495WI08"/>
<evidence type="ECO:0000313" key="10">
    <source>
        <dbReference type="EMBL" id="RKT60887.1"/>
    </source>
</evidence>